<dbReference type="Gene3D" id="3.40.630.30">
    <property type="match status" value="1"/>
</dbReference>
<dbReference type="PANTHER" id="PTHR43617:SF2">
    <property type="entry name" value="UPF0039 PROTEIN SLL0451"/>
    <property type="match status" value="1"/>
</dbReference>
<keyword evidence="3" id="KW-1185">Reference proteome</keyword>
<evidence type="ECO:0000259" key="1">
    <source>
        <dbReference type="PROSITE" id="PS51186"/>
    </source>
</evidence>
<feature type="domain" description="N-acetyltransferase" evidence="1">
    <location>
        <begin position="5"/>
        <end position="145"/>
    </location>
</feature>
<name>A0A1H3ML25_9ACTN</name>
<protein>
    <submittedName>
        <fullName evidence="2">Diamine N-acetyltransferase</fullName>
    </submittedName>
</protein>
<dbReference type="GO" id="GO:0016747">
    <property type="term" value="F:acyltransferase activity, transferring groups other than amino-acyl groups"/>
    <property type="evidence" value="ECO:0007669"/>
    <property type="project" value="InterPro"/>
</dbReference>
<dbReference type="InterPro" id="IPR000182">
    <property type="entry name" value="GNAT_dom"/>
</dbReference>
<dbReference type="PANTHER" id="PTHR43617">
    <property type="entry name" value="L-AMINO ACID N-ACETYLTRANSFERASE"/>
    <property type="match status" value="1"/>
</dbReference>
<reference evidence="3" key="1">
    <citation type="submission" date="2016-10" db="EMBL/GenBank/DDBJ databases">
        <authorList>
            <person name="Varghese N."/>
            <person name="Submissions S."/>
        </authorList>
    </citation>
    <scope>NUCLEOTIDE SEQUENCE [LARGE SCALE GENOMIC DNA]</scope>
    <source>
        <strain evidence="3">DSM 44718</strain>
    </source>
</reference>
<sequence>MDISVTLAPVDADNWRAVAGLTVSPEQRAWVAEPAYYLALCHYSPVGWQPLAVTTTDGGVVGFLMWAIDPEDGAAWLGGITVDTAHQGKGYGRAAVSAALAEIDAPSFALSYQPENTTARALYASLGFVENGEKEDDEVVARRPK</sequence>
<evidence type="ECO:0000313" key="3">
    <source>
        <dbReference type="Proteomes" id="UP000199632"/>
    </source>
</evidence>
<dbReference type="AlphaFoldDB" id="A0A1H3ML25"/>
<dbReference type="OrthoDB" id="3526335at2"/>
<dbReference type="RefSeq" id="WP_090788631.1">
    <property type="nucleotide sequence ID" value="NZ_BOND01000017.1"/>
</dbReference>
<dbReference type="STRING" id="137265.SAMN05421684_1477"/>
<gene>
    <name evidence="2" type="ORF">SAMN05421684_1477</name>
</gene>
<dbReference type="SUPFAM" id="SSF55729">
    <property type="entry name" value="Acyl-CoA N-acyltransferases (Nat)"/>
    <property type="match status" value="1"/>
</dbReference>
<dbReference type="Pfam" id="PF00583">
    <property type="entry name" value="Acetyltransf_1"/>
    <property type="match status" value="1"/>
</dbReference>
<evidence type="ECO:0000313" key="2">
    <source>
        <dbReference type="EMBL" id="SDY77391.1"/>
    </source>
</evidence>
<keyword evidence="2" id="KW-0808">Transferase</keyword>
<dbReference type="PROSITE" id="PS51186">
    <property type="entry name" value="GNAT"/>
    <property type="match status" value="1"/>
</dbReference>
<dbReference type="CDD" id="cd04301">
    <property type="entry name" value="NAT_SF"/>
    <property type="match status" value="1"/>
</dbReference>
<proteinExistence type="predicted"/>
<organism evidence="2 3">
    <name type="scientific">Asanoa ishikariensis</name>
    <dbReference type="NCBI Taxonomy" id="137265"/>
    <lineage>
        <taxon>Bacteria</taxon>
        <taxon>Bacillati</taxon>
        <taxon>Actinomycetota</taxon>
        <taxon>Actinomycetes</taxon>
        <taxon>Micromonosporales</taxon>
        <taxon>Micromonosporaceae</taxon>
        <taxon>Asanoa</taxon>
    </lineage>
</organism>
<dbReference type="InterPro" id="IPR050276">
    <property type="entry name" value="MshD_Acetyltransferase"/>
</dbReference>
<dbReference type="Proteomes" id="UP000199632">
    <property type="component" value="Unassembled WGS sequence"/>
</dbReference>
<accession>A0A1H3ML25</accession>
<dbReference type="EMBL" id="FNQB01000001">
    <property type="protein sequence ID" value="SDY77391.1"/>
    <property type="molecule type" value="Genomic_DNA"/>
</dbReference>
<dbReference type="InterPro" id="IPR016181">
    <property type="entry name" value="Acyl_CoA_acyltransferase"/>
</dbReference>